<dbReference type="Gramene" id="OPUNC12G13480.1">
    <property type="protein sequence ID" value="OPUNC12G13480.1"/>
    <property type="gene ID" value="OPUNC12G13480"/>
</dbReference>
<protein>
    <submittedName>
        <fullName evidence="1">Uncharacterized protein</fullName>
    </submittedName>
</protein>
<organism evidence="1">
    <name type="scientific">Oryza punctata</name>
    <name type="common">Red rice</name>
    <dbReference type="NCBI Taxonomy" id="4537"/>
    <lineage>
        <taxon>Eukaryota</taxon>
        <taxon>Viridiplantae</taxon>
        <taxon>Streptophyta</taxon>
        <taxon>Embryophyta</taxon>
        <taxon>Tracheophyta</taxon>
        <taxon>Spermatophyta</taxon>
        <taxon>Magnoliopsida</taxon>
        <taxon>Liliopsida</taxon>
        <taxon>Poales</taxon>
        <taxon>Poaceae</taxon>
        <taxon>BOP clade</taxon>
        <taxon>Oryzoideae</taxon>
        <taxon>Oryzeae</taxon>
        <taxon>Oryzinae</taxon>
        <taxon>Oryza</taxon>
    </lineage>
</organism>
<dbReference type="EnsemblPlants" id="OPUNC12G13480.1">
    <property type="protein sequence ID" value="OPUNC12G13480.1"/>
    <property type="gene ID" value="OPUNC12G13480"/>
</dbReference>
<keyword evidence="2" id="KW-1185">Reference proteome</keyword>
<evidence type="ECO:0000313" key="1">
    <source>
        <dbReference type="EnsemblPlants" id="OPUNC12G13480.1"/>
    </source>
</evidence>
<evidence type="ECO:0000313" key="2">
    <source>
        <dbReference type="Proteomes" id="UP000026962"/>
    </source>
</evidence>
<sequence>MESCWKPIDMCLKLVLKIYGERWIHATRRRGKANTFEKTLDARISELENRLSSRFLAGVSTSYNSEHMYDIPSDFNIPKFPVQQYWPMKNTYNSLGAIDPGFTSVSQYVDLTSLTSSVQLEAPIRPTVIVAPVQPNASASPTKGHHRSDRSQLQHRPFIVIL</sequence>
<dbReference type="AlphaFoldDB" id="A0A0E0MNA8"/>
<dbReference type="HOGENOM" id="CLU_1638103_0_0_1"/>
<proteinExistence type="predicted"/>
<reference evidence="1" key="2">
    <citation type="submission" date="2018-05" db="EMBL/GenBank/DDBJ databases">
        <title>OpunRS2 (Oryza punctata Reference Sequence Version 2).</title>
        <authorList>
            <person name="Zhang J."/>
            <person name="Kudrna D."/>
            <person name="Lee S."/>
            <person name="Talag J."/>
            <person name="Welchert J."/>
            <person name="Wing R.A."/>
        </authorList>
    </citation>
    <scope>NUCLEOTIDE SEQUENCE [LARGE SCALE GENOMIC DNA]</scope>
</reference>
<name>A0A0E0MNA8_ORYPU</name>
<reference evidence="1" key="1">
    <citation type="submission" date="2015-04" db="UniProtKB">
        <authorList>
            <consortium name="EnsemblPlants"/>
        </authorList>
    </citation>
    <scope>IDENTIFICATION</scope>
</reference>
<dbReference type="Proteomes" id="UP000026962">
    <property type="component" value="Chromosome 12"/>
</dbReference>
<accession>A0A0E0MNA8</accession>